<organism evidence="1">
    <name type="scientific">Anguilla anguilla</name>
    <name type="common">European freshwater eel</name>
    <name type="synonym">Muraena anguilla</name>
    <dbReference type="NCBI Taxonomy" id="7936"/>
    <lineage>
        <taxon>Eukaryota</taxon>
        <taxon>Metazoa</taxon>
        <taxon>Chordata</taxon>
        <taxon>Craniata</taxon>
        <taxon>Vertebrata</taxon>
        <taxon>Euteleostomi</taxon>
        <taxon>Actinopterygii</taxon>
        <taxon>Neopterygii</taxon>
        <taxon>Teleostei</taxon>
        <taxon>Anguilliformes</taxon>
        <taxon>Anguillidae</taxon>
        <taxon>Anguilla</taxon>
    </lineage>
</organism>
<sequence>MPMNGFAIRRHSLMLSFAHALIERSPVSPIQLRFYSIWLGCILASWTLRPN</sequence>
<reference evidence="1" key="1">
    <citation type="submission" date="2014-11" db="EMBL/GenBank/DDBJ databases">
        <authorList>
            <person name="Amaro Gonzalez C."/>
        </authorList>
    </citation>
    <scope>NUCLEOTIDE SEQUENCE</scope>
</reference>
<name>A0A0E9S5J6_ANGAN</name>
<reference evidence="1" key="2">
    <citation type="journal article" date="2015" name="Fish Shellfish Immunol.">
        <title>Early steps in the European eel (Anguilla anguilla)-Vibrio vulnificus interaction in the gills: Role of the RtxA13 toxin.</title>
        <authorList>
            <person name="Callol A."/>
            <person name="Pajuelo D."/>
            <person name="Ebbesson L."/>
            <person name="Teles M."/>
            <person name="MacKenzie S."/>
            <person name="Amaro C."/>
        </authorList>
    </citation>
    <scope>NUCLEOTIDE SEQUENCE</scope>
</reference>
<proteinExistence type="predicted"/>
<dbReference type="AlphaFoldDB" id="A0A0E9S5J6"/>
<protein>
    <submittedName>
        <fullName evidence="1">Uncharacterized protein</fullName>
    </submittedName>
</protein>
<evidence type="ECO:0000313" key="1">
    <source>
        <dbReference type="EMBL" id="JAH35925.1"/>
    </source>
</evidence>
<dbReference type="EMBL" id="GBXM01072652">
    <property type="protein sequence ID" value="JAH35925.1"/>
    <property type="molecule type" value="Transcribed_RNA"/>
</dbReference>
<accession>A0A0E9S5J6</accession>